<reference evidence="7 8" key="1">
    <citation type="journal article" date="2019" name="Sci. Rep.">
        <title>Orb-weaving spider Araneus ventricosus genome elucidates the spidroin gene catalogue.</title>
        <authorList>
            <person name="Kono N."/>
            <person name="Nakamura H."/>
            <person name="Ohtoshi R."/>
            <person name="Moran D.A.P."/>
            <person name="Shinohara A."/>
            <person name="Yoshida Y."/>
            <person name="Fujiwara M."/>
            <person name="Mori M."/>
            <person name="Tomita M."/>
            <person name="Arakawa K."/>
        </authorList>
    </citation>
    <scope>NUCLEOTIDE SEQUENCE [LARGE SCALE GENOMIC DNA]</scope>
</reference>
<dbReference type="InterPro" id="IPR026516">
    <property type="entry name" value="THAP1/10"/>
</dbReference>
<evidence type="ECO:0000313" key="7">
    <source>
        <dbReference type="EMBL" id="GBN47678.1"/>
    </source>
</evidence>
<evidence type="ECO:0000256" key="2">
    <source>
        <dbReference type="ARBA" id="ARBA00022771"/>
    </source>
</evidence>
<keyword evidence="1" id="KW-0479">Metal-binding</keyword>
<comment type="caution">
    <text evidence="7">The sequence shown here is derived from an EMBL/GenBank/DDBJ whole genome shotgun (WGS) entry which is preliminary data.</text>
</comment>
<evidence type="ECO:0000313" key="8">
    <source>
        <dbReference type="Proteomes" id="UP000499080"/>
    </source>
</evidence>
<dbReference type="OrthoDB" id="6771146at2759"/>
<organism evidence="7 8">
    <name type="scientific">Araneus ventricosus</name>
    <name type="common">Orbweaver spider</name>
    <name type="synonym">Epeira ventricosa</name>
    <dbReference type="NCBI Taxonomy" id="182803"/>
    <lineage>
        <taxon>Eukaryota</taxon>
        <taxon>Metazoa</taxon>
        <taxon>Ecdysozoa</taxon>
        <taxon>Arthropoda</taxon>
        <taxon>Chelicerata</taxon>
        <taxon>Arachnida</taxon>
        <taxon>Araneae</taxon>
        <taxon>Araneomorphae</taxon>
        <taxon>Entelegynae</taxon>
        <taxon>Araneoidea</taxon>
        <taxon>Araneidae</taxon>
        <taxon>Araneus</taxon>
    </lineage>
</organism>
<evidence type="ECO:0000256" key="5">
    <source>
        <dbReference type="PROSITE-ProRule" id="PRU00309"/>
    </source>
</evidence>
<keyword evidence="8" id="KW-1185">Reference proteome</keyword>
<dbReference type="PANTHER" id="PTHR46600">
    <property type="entry name" value="THAP DOMAIN-CONTAINING"/>
    <property type="match status" value="1"/>
</dbReference>
<dbReference type="GO" id="GO:0043565">
    <property type="term" value="F:sequence-specific DNA binding"/>
    <property type="evidence" value="ECO:0007669"/>
    <property type="project" value="InterPro"/>
</dbReference>
<dbReference type="Gene3D" id="6.20.210.20">
    <property type="entry name" value="THAP domain"/>
    <property type="match status" value="1"/>
</dbReference>
<dbReference type="Pfam" id="PF05485">
    <property type="entry name" value="THAP"/>
    <property type="match status" value="1"/>
</dbReference>
<dbReference type="EMBL" id="BGPR01010718">
    <property type="protein sequence ID" value="GBN47678.1"/>
    <property type="molecule type" value="Genomic_DNA"/>
</dbReference>
<dbReference type="PROSITE" id="PS50950">
    <property type="entry name" value="ZF_THAP"/>
    <property type="match status" value="1"/>
</dbReference>
<gene>
    <name evidence="7" type="ORF">AVEN_249228_1</name>
</gene>
<protein>
    <recommendedName>
        <fullName evidence="6">THAP-type domain-containing protein</fullName>
    </recommendedName>
</protein>
<name>A0A4Y2P6Y6_ARAVE</name>
<dbReference type="InterPro" id="IPR038441">
    <property type="entry name" value="THAP_Znf_sf"/>
</dbReference>
<evidence type="ECO:0000256" key="4">
    <source>
        <dbReference type="ARBA" id="ARBA00023125"/>
    </source>
</evidence>
<dbReference type="Proteomes" id="UP000499080">
    <property type="component" value="Unassembled WGS sequence"/>
</dbReference>
<proteinExistence type="predicted"/>
<keyword evidence="3" id="KW-0862">Zinc</keyword>
<sequence length="339" mass="39594">MVYKCGVFDCKGNYASGQKVSIFKFLKDPKLSKIWETRIMRENFKPTTSSRVCELHFRKEDVLRETEYIDEKSGTLLRIPLQYPKLKEGAIPMFVSDKYPPSLQPPMIVSRESPSRKRKRLEDKLVRKTQEASIETANYYMKRVTFTNLAELNFLRNSKVFILPHESTLRRVCSEFGVNPSQEQDDDSFLGYITQKFNFLGDKDKTISLMIDEIHLRPTYDYVGGKLYVINNVVAEGLNLLGAENNIFHHKDTADYIKIIHRWWSVMNIKTKYKGDHKLDDFQKPLMKEFDSEPKYKFLIDFGQWLKRWEKMDSNTGCLTTQTHLAISHTTEAMPALAT</sequence>
<evidence type="ECO:0000256" key="3">
    <source>
        <dbReference type="ARBA" id="ARBA00022833"/>
    </source>
</evidence>
<dbReference type="GO" id="GO:0008270">
    <property type="term" value="F:zinc ion binding"/>
    <property type="evidence" value="ECO:0007669"/>
    <property type="project" value="UniProtKB-KW"/>
</dbReference>
<keyword evidence="2 5" id="KW-0863">Zinc-finger</keyword>
<keyword evidence="4 5" id="KW-0238">DNA-binding</keyword>
<dbReference type="PANTHER" id="PTHR46600:SF11">
    <property type="entry name" value="THAP DOMAIN-CONTAINING PROTEIN 10"/>
    <property type="match status" value="1"/>
</dbReference>
<evidence type="ECO:0000259" key="6">
    <source>
        <dbReference type="PROSITE" id="PS50950"/>
    </source>
</evidence>
<dbReference type="AlphaFoldDB" id="A0A4Y2P6Y6"/>
<evidence type="ECO:0000256" key="1">
    <source>
        <dbReference type="ARBA" id="ARBA00022723"/>
    </source>
</evidence>
<dbReference type="InterPro" id="IPR006612">
    <property type="entry name" value="THAP_Znf"/>
</dbReference>
<dbReference type="SUPFAM" id="SSF57716">
    <property type="entry name" value="Glucocorticoid receptor-like (DNA-binding domain)"/>
    <property type="match status" value="1"/>
</dbReference>
<accession>A0A4Y2P6Y6</accession>
<feature type="domain" description="THAP-type" evidence="6">
    <location>
        <begin position="1"/>
        <end position="95"/>
    </location>
</feature>